<accession>A0ABR9B084</accession>
<comment type="caution">
    <text evidence="1">The sequence shown here is derived from an EMBL/GenBank/DDBJ whole genome shotgun (WGS) entry which is preliminary data.</text>
</comment>
<protein>
    <submittedName>
        <fullName evidence="1">Uncharacterized protein</fullName>
    </submittedName>
</protein>
<dbReference type="EMBL" id="JACYTN010000006">
    <property type="protein sequence ID" value="MBD8498875.1"/>
    <property type="molecule type" value="Genomic_DNA"/>
</dbReference>
<dbReference type="RefSeq" id="WP_192025231.1">
    <property type="nucleotide sequence ID" value="NZ_JACYTN010000006.1"/>
</dbReference>
<proteinExistence type="predicted"/>
<evidence type="ECO:0000313" key="2">
    <source>
        <dbReference type="Proteomes" id="UP000634529"/>
    </source>
</evidence>
<dbReference type="Proteomes" id="UP000634529">
    <property type="component" value="Unassembled WGS sequence"/>
</dbReference>
<reference evidence="1 2" key="1">
    <citation type="submission" date="2020-09" db="EMBL/GenBank/DDBJ databases">
        <title>Paenibacillus sp. CAU 1523 isolated from sand of Haeundae Beach.</title>
        <authorList>
            <person name="Kim W."/>
        </authorList>
    </citation>
    <scope>NUCLEOTIDE SEQUENCE [LARGE SCALE GENOMIC DNA]</scope>
    <source>
        <strain evidence="1 2">CAU 1523</strain>
    </source>
</reference>
<keyword evidence="2" id="KW-1185">Reference proteome</keyword>
<organism evidence="1 2">
    <name type="scientific">Paenibacillus arenosi</name>
    <dbReference type="NCBI Taxonomy" id="2774142"/>
    <lineage>
        <taxon>Bacteria</taxon>
        <taxon>Bacillati</taxon>
        <taxon>Bacillota</taxon>
        <taxon>Bacilli</taxon>
        <taxon>Bacillales</taxon>
        <taxon>Paenibacillaceae</taxon>
        <taxon>Paenibacillus</taxon>
    </lineage>
</organism>
<sequence>MAARMFTLVEGFEGDSMAIEVTGEYEISTLFPYSGRKVLTTEKPKKINYSRPSFTLKFYVPLETKMSFMYMIRAPHRYEYYYLFVDNIRKLYGDGSVAWRKYEQILSPGEHTITCQYEYRNDTSIHNTYGFYFDDFTLEMFPLTNPSLIFTNEGGYPYHDTHGNIFKNLDFGTLVAGQTSLPMKVNVYNYSSFDVVKPMVYLKPPEFPPKVKLEISQYSTPFIPENELYFNGTMKDGDNHSFYVRAVSQEDTMSGGDFYIYAKAAPL</sequence>
<evidence type="ECO:0000313" key="1">
    <source>
        <dbReference type="EMBL" id="MBD8498875.1"/>
    </source>
</evidence>
<gene>
    <name evidence="1" type="ORF">IFO66_11235</name>
</gene>
<name>A0ABR9B084_9BACL</name>